<dbReference type="GO" id="GO:0004800">
    <property type="term" value="F:thyroxine 5'-deiodinase activity"/>
    <property type="evidence" value="ECO:0007669"/>
    <property type="project" value="InterPro"/>
</dbReference>
<accession>A0A6M5Z5B3</accession>
<dbReference type="SUPFAM" id="SSF47473">
    <property type="entry name" value="EF-hand"/>
    <property type="match status" value="1"/>
</dbReference>
<feature type="domain" description="EF-hand" evidence="2">
    <location>
        <begin position="153"/>
        <end position="188"/>
    </location>
</feature>
<feature type="signal peptide" evidence="1">
    <location>
        <begin position="1"/>
        <end position="19"/>
    </location>
</feature>
<name>A0A6M5Z5B3_9BACT</name>
<dbReference type="Gene3D" id="1.20.1290.10">
    <property type="entry name" value="AhpD-like"/>
    <property type="match status" value="2"/>
</dbReference>
<feature type="domain" description="Thioredoxin" evidence="3">
    <location>
        <begin position="236"/>
        <end position="406"/>
    </location>
</feature>
<dbReference type="Gene3D" id="3.40.30.10">
    <property type="entry name" value="Glutaredoxin"/>
    <property type="match status" value="1"/>
</dbReference>
<reference evidence="5" key="1">
    <citation type="submission" date="2020-05" db="EMBL/GenBank/DDBJ databases">
        <title>Frigoriglobus tundricola gen. nov., sp. nov., a psychrotolerant cellulolytic planctomycete of the family Gemmataceae with two divergent copies of 16S rRNA gene.</title>
        <authorList>
            <person name="Kulichevskaya I.S."/>
            <person name="Ivanova A.A."/>
            <person name="Naumoff D.G."/>
            <person name="Beletsky A.V."/>
            <person name="Rijpstra W.I.C."/>
            <person name="Sinninghe Damste J.S."/>
            <person name="Mardanov A.V."/>
            <person name="Ravin N.V."/>
            <person name="Dedysh S.N."/>
        </authorList>
    </citation>
    <scope>NUCLEOTIDE SEQUENCE [LARGE SCALE GENOMIC DNA]</scope>
    <source>
        <strain evidence="5">PL17</strain>
    </source>
</reference>
<dbReference type="CDD" id="cd02966">
    <property type="entry name" value="TlpA_like_family"/>
    <property type="match status" value="1"/>
</dbReference>
<organism evidence="4 5">
    <name type="scientific">Frigoriglobus tundricola</name>
    <dbReference type="NCBI Taxonomy" id="2774151"/>
    <lineage>
        <taxon>Bacteria</taxon>
        <taxon>Pseudomonadati</taxon>
        <taxon>Planctomycetota</taxon>
        <taxon>Planctomycetia</taxon>
        <taxon>Gemmatales</taxon>
        <taxon>Gemmataceae</taxon>
        <taxon>Frigoriglobus</taxon>
    </lineage>
</organism>
<proteinExistence type="predicted"/>
<dbReference type="Pfam" id="PF13202">
    <property type="entry name" value="EF-hand_5"/>
    <property type="match status" value="1"/>
</dbReference>
<dbReference type="RefSeq" id="WP_171475641.1">
    <property type="nucleotide sequence ID" value="NZ_CP053452.2"/>
</dbReference>
<keyword evidence="5" id="KW-1185">Reference proteome</keyword>
<dbReference type="InterPro" id="IPR011992">
    <property type="entry name" value="EF-hand-dom_pair"/>
</dbReference>
<keyword evidence="1" id="KW-0732">Signal</keyword>
<evidence type="ECO:0008006" key="6">
    <source>
        <dbReference type="Google" id="ProtNLM"/>
    </source>
</evidence>
<dbReference type="KEGG" id="ftj:FTUN_8645"/>
<sequence length="840" mass="91876">MWNRLVTALLLTTVLGLTAAGADPGAGTGSTGVVKLPPLDPDTLADPKEAARAVAKLEKDYPEPQPEAVRMLVAILKGSQLSGTDGWFGPAQTRYTWQWLADRHGVDPKTKTAAIARTAFRGPAALFEALDRDGNGQLTANDLDWSDRNPYVMRANVVNYLFRRMDAGGDGKLTREELDEFFKRVADGKDHLTADDLRRALIPRGPAGFGPGDGPSVPVLVRGLYAGEIGSIQEGPKLGAAAPDFALKSIDGKEPIRLSKEIGKKPVVLVFGNFTCGPFRGLFPDVDAVHARYKDRATFIMVYVREAHPTDGWKMESNTRVGVGVKQPTTTAERAEVCDLFRKKLKPGIPVVVDDIDDPTGNAYSAMPARLYVIDPSGKVAYKSGRGPFGFKPGEMEQALVMSLLEADPAPKPAGTEPGAFVPLPGDQEVWAKLPKTETGGGVPLPNWAKAIANHLPRTAAAMLELDYVHRTKSPLDPALRAKMRWVIAKANRCEYAQATALADLKRVAGADAVRTLTGSADGWPADDRAPLEFARLLTVAAPTVTDAQFAALQKRFGDTRVAAMVLLAAYGNFQDRIILGLGIPLEAEGPVAPVAVKFAAGAFQVAPLLPEQKELPGLLKSGATVVPRDPEWAKLTFDDLQTRMEKQRDRAPRLPVPDWEKVKGTLPPGYATRPTKIVWSLTCLGYAPEMAVTWNVATRTMWAESKQDRVFEESLFWIQTRSIQCNYCMGHCEMLLEVAGLDKTAVAERTRRLAGDDWSCFPPAEQRAYAYARKLSRTPWELTAGDYRVLEKDLGADKAMYTFWWLCRGLYMTRVSDGFQLPLERENVFAPPAKTDEKK</sequence>
<dbReference type="Gene3D" id="1.10.238.10">
    <property type="entry name" value="EF-hand"/>
    <property type="match status" value="1"/>
</dbReference>
<dbReference type="PROSITE" id="PS51352">
    <property type="entry name" value="THIOREDOXIN_2"/>
    <property type="match status" value="1"/>
</dbReference>
<dbReference type="PANTHER" id="PTHR11781:SF22">
    <property type="entry name" value="TYPE I IODOTHYRONINE DEIODINASE"/>
    <property type="match status" value="1"/>
</dbReference>
<dbReference type="GO" id="GO:0005509">
    <property type="term" value="F:calcium ion binding"/>
    <property type="evidence" value="ECO:0007669"/>
    <property type="project" value="InterPro"/>
</dbReference>
<dbReference type="GO" id="GO:0042403">
    <property type="term" value="P:thyroid hormone metabolic process"/>
    <property type="evidence" value="ECO:0007669"/>
    <property type="project" value="TreeGrafter"/>
</dbReference>
<gene>
    <name evidence="4" type="ORF">FTUN_8645</name>
</gene>
<evidence type="ECO:0000256" key="1">
    <source>
        <dbReference type="SAM" id="SignalP"/>
    </source>
</evidence>
<dbReference type="InterPro" id="IPR013766">
    <property type="entry name" value="Thioredoxin_domain"/>
</dbReference>
<evidence type="ECO:0000313" key="5">
    <source>
        <dbReference type="Proteomes" id="UP000503447"/>
    </source>
</evidence>
<dbReference type="SUPFAM" id="SSF52833">
    <property type="entry name" value="Thioredoxin-like"/>
    <property type="match status" value="1"/>
</dbReference>
<feature type="chain" id="PRO_5026969003" description="Thioredoxin domain-containing protein" evidence="1">
    <location>
        <begin position="20"/>
        <end position="840"/>
    </location>
</feature>
<dbReference type="SUPFAM" id="SSF69118">
    <property type="entry name" value="AhpD-like"/>
    <property type="match status" value="2"/>
</dbReference>
<dbReference type="InterPro" id="IPR036249">
    <property type="entry name" value="Thioredoxin-like_sf"/>
</dbReference>
<dbReference type="AlphaFoldDB" id="A0A6M5Z5B3"/>
<dbReference type="NCBIfam" id="NF038285">
    <property type="entry name" value="deiodinase_rel"/>
    <property type="match status" value="1"/>
</dbReference>
<dbReference type="Pfam" id="PF00837">
    <property type="entry name" value="T4_deiodinase"/>
    <property type="match status" value="1"/>
</dbReference>
<dbReference type="PROSITE" id="PS50222">
    <property type="entry name" value="EF_HAND_2"/>
    <property type="match status" value="1"/>
</dbReference>
<dbReference type="InterPro" id="IPR000643">
    <property type="entry name" value="Iodothyronine_deiodinase"/>
</dbReference>
<dbReference type="InterPro" id="IPR029032">
    <property type="entry name" value="AhpD-like"/>
</dbReference>
<evidence type="ECO:0000313" key="4">
    <source>
        <dbReference type="EMBL" id="QJX01007.1"/>
    </source>
</evidence>
<protein>
    <recommendedName>
        <fullName evidence="6">Thioredoxin domain-containing protein</fullName>
    </recommendedName>
</protein>
<dbReference type="InterPro" id="IPR002048">
    <property type="entry name" value="EF_hand_dom"/>
</dbReference>
<dbReference type="Proteomes" id="UP000503447">
    <property type="component" value="Chromosome"/>
</dbReference>
<dbReference type="EMBL" id="CP053452">
    <property type="protein sequence ID" value="QJX01007.1"/>
    <property type="molecule type" value="Genomic_DNA"/>
</dbReference>
<dbReference type="PANTHER" id="PTHR11781">
    <property type="entry name" value="IODOTHYRONINE DEIODINASE"/>
    <property type="match status" value="1"/>
</dbReference>
<evidence type="ECO:0000259" key="2">
    <source>
        <dbReference type="PROSITE" id="PS50222"/>
    </source>
</evidence>
<evidence type="ECO:0000259" key="3">
    <source>
        <dbReference type="PROSITE" id="PS51352"/>
    </source>
</evidence>